<dbReference type="PANTHER" id="PTHR38166">
    <property type="entry name" value="C2H2-TYPE DOMAIN-CONTAINING PROTEIN-RELATED"/>
    <property type="match status" value="1"/>
</dbReference>
<reference evidence="3 4" key="1">
    <citation type="submission" date="2017-06" db="EMBL/GenBank/DDBJ databases">
        <title>Cmopartive genomic analysis of Ambrosia Fusariam Clade fungi.</title>
        <authorList>
            <person name="Stajich J.E."/>
            <person name="Carrillo J."/>
            <person name="Kijimoto T."/>
            <person name="Eskalen A."/>
            <person name="O'Donnell K."/>
            <person name="Kasson M."/>
        </authorList>
    </citation>
    <scope>NUCLEOTIDE SEQUENCE [LARGE SCALE GENOMIC DNA]</scope>
    <source>
        <strain evidence="3 4">NRRL 20438</strain>
    </source>
</reference>
<feature type="region of interest" description="Disordered" evidence="1">
    <location>
        <begin position="492"/>
        <end position="511"/>
    </location>
</feature>
<dbReference type="InterPro" id="IPR025676">
    <property type="entry name" value="Clr5_dom"/>
</dbReference>
<gene>
    <name evidence="3" type="ORF">CDV31_009265</name>
</gene>
<feature type="region of interest" description="Disordered" evidence="1">
    <location>
        <begin position="976"/>
        <end position="1000"/>
    </location>
</feature>
<feature type="compositionally biased region" description="Polar residues" evidence="1">
    <location>
        <begin position="131"/>
        <end position="145"/>
    </location>
</feature>
<name>A0A428TVS1_9HYPO</name>
<dbReference type="Proteomes" id="UP000288429">
    <property type="component" value="Unassembled WGS sequence"/>
</dbReference>
<evidence type="ECO:0000256" key="1">
    <source>
        <dbReference type="SAM" id="MobiDB-lite"/>
    </source>
</evidence>
<sequence>MVQAHRIPLSLWENHKEHIRALYLDQGKKLDEMITCMAEQHGFEATRAQYIRRLASWKMSKYSNKEEWEYVQSLPTDPNLYHIEIYTPPDTCPNYSPELPPVSQVGDPCNVSVLQDSGYGSMGEKMHAPSCETQNSTGEGPSMPNTVVDDDVRTTYSIATNEDPSQIHSFVHEFANDIYGKLGPRIGPSDWPILSRSLPELLKAFAIKMGNSSTAQANRHIMYFVHKQHRNIVNQVRDLLFCPIDDNDTTPRDEKVNMSKMSLQDKMDLWDQALNVDEPEPSSSELFQNVNDLESDTASLFMYSKMVLDSEAYDWLVQSLKTELSLERGGDDPSSIGPPIRQQILAMLPTGNISRRGYSRNYQVIFQLPNWQFDFFLSDRITAMSSSSSLQMAQVSTYIDQTWPLFGKMVFSCLENAFRFPSNTSQSVILADGTELRPISYQSYPLVELVGSAYSIAEIGEELAWLVAAASDPPCSVDRRATCIMPSIKQLGNASPQPWPGSNNPEPLKGLSPDLQDRGFRAGSALGAQGAAVSAPGPMRVEIRLTQDQAYLNERSGSIWNRLLRYLPGPPVIAGYPIARRSRGCPGLELPYDLLERVRTSESGNNSKLQEFSLRLVLAGRVDGVFYWHEPHSCSCSTDVVLGSHGDDIPLDLSEDAMRGGRHVICDCTLYLETGDHEDTLGSNSTPSNSLHSGILSVSSDSVNIRGQNGDSFGLTFFKDLFEHIIQRYLSQSPSDAGSSASNSNSAPSGTHSSSHEGPSRQIRPQKRGYVNGDSEGDGNDLQSRKRPKGPSSSSWEKPRSLACPFWKRDPRQHCECFLKKITNVSYVKQHLSRRHTPTFYCQRCFMIFDNAASHSQHIFGEPCTPRPLARLDGISPEQSLELMKKSKGTVEEQWYVIWEILFPGERRPLSIYVDSGQSADFVLLREFSQREGVSILYDRIRATGRVLRSDVSEQEVRDTLRQALDSLFEYYRMNGDSAPAESSQTESRTMEDSRSQEVMGDNGSMDSGVVPIPHSSHRPHVDDLAIPRVPEETNAATSTRGIGYPDSEAHQGFTDFLHAPALFAMSVLDEGSRTEGETRSHFGQANLDELYNRMFDGEDMAELDTEHWKH</sequence>
<feature type="compositionally biased region" description="Low complexity" evidence="1">
    <location>
        <begin position="733"/>
        <end position="750"/>
    </location>
</feature>
<proteinExistence type="predicted"/>
<evidence type="ECO:0000313" key="4">
    <source>
        <dbReference type="Proteomes" id="UP000288429"/>
    </source>
</evidence>
<dbReference type="PANTHER" id="PTHR38166:SF1">
    <property type="entry name" value="C2H2-TYPE DOMAIN-CONTAINING PROTEIN"/>
    <property type="match status" value="1"/>
</dbReference>
<evidence type="ECO:0000259" key="2">
    <source>
        <dbReference type="Pfam" id="PF14420"/>
    </source>
</evidence>
<evidence type="ECO:0000313" key="3">
    <source>
        <dbReference type="EMBL" id="RSM06168.1"/>
    </source>
</evidence>
<feature type="region of interest" description="Disordered" evidence="1">
    <location>
        <begin position="733"/>
        <end position="799"/>
    </location>
</feature>
<feature type="compositionally biased region" description="Polar residues" evidence="1">
    <location>
        <begin position="492"/>
        <end position="505"/>
    </location>
</feature>
<comment type="caution">
    <text evidence="3">The sequence shown here is derived from an EMBL/GenBank/DDBJ whole genome shotgun (WGS) entry which is preliminary data.</text>
</comment>
<organism evidence="3 4">
    <name type="scientific">Fusarium ambrosium</name>
    <dbReference type="NCBI Taxonomy" id="131363"/>
    <lineage>
        <taxon>Eukaryota</taxon>
        <taxon>Fungi</taxon>
        <taxon>Dikarya</taxon>
        <taxon>Ascomycota</taxon>
        <taxon>Pezizomycotina</taxon>
        <taxon>Sordariomycetes</taxon>
        <taxon>Hypocreomycetidae</taxon>
        <taxon>Hypocreales</taxon>
        <taxon>Nectriaceae</taxon>
        <taxon>Fusarium</taxon>
        <taxon>Fusarium solani species complex</taxon>
    </lineage>
</organism>
<feature type="domain" description="Clr5" evidence="2">
    <location>
        <begin position="12"/>
        <end position="61"/>
    </location>
</feature>
<feature type="region of interest" description="Disordered" evidence="1">
    <location>
        <begin position="122"/>
        <end position="147"/>
    </location>
</feature>
<dbReference type="EMBL" id="NIZV01000129">
    <property type="protein sequence ID" value="RSM06168.1"/>
    <property type="molecule type" value="Genomic_DNA"/>
</dbReference>
<protein>
    <recommendedName>
        <fullName evidence="2">Clr5 domain-containing protein</fullName>
    </recommendedName>
</protein>
<dbReference type="Pfam" id="PF14420">
    <property type="entry name" value="Clr5"/>
    <property type="match status" value="1"/>
</dbReference>
<accession>A0A428TVS1</accession>
<dbReference type="AlphaFoldDB" id="A0A428TVS1"/>
<keyword evidence="4" id="KW-1185">Reference proteome</keyword>